<dbReference type="PANTHER" id="PTHR43611">
    <property type="entry name" value="ALPHA-D-GLUCOSE 1-PHOSPHATE PHOSPHATASE"/>
    <property type="match status" value="1"/>
</dbReference>
<dbReference type="PRINTS" id="PR00413">
    <property type="entry name" value="HADHALOGNASE"/>
</dbReference>
<dbReference type="Gene3D" id="3.40.50.1000">
    <property type="entry name" value="HAD superfamily/HAD-like"/>
    <property type="match status" value="1"/>
</dbReference>
<dbReference type="KEGG" id="mflg:ABS361_11685"/>
<protein>
    <submittedName>
        <fullName evidence="1">HAD family phosphatase</fullName>
    </submittedName>
</protein>
<dbReference type="InterPro" id="IPR023198">
    <property type="entry name" value="PGP-like_dom2"/>
</dbReference>
<dbReference type="AlphaFoldDB" id="A0AAU7X3R8"/>
<dbReference type="CDD" id="cd02603">
    <property type="entry name" value="HAD_sEH-N_like"/>
    <property type="match status" value="1"/>
</dbReference>
<dbReference type="PANTHER" id="PTHR43611:SF3">
    <property type="entry name" value="FLAVIN MONONUCLEOTIDE HYDROLASE 1, CHLOROPLATIC"/>
    <property type="match status" value="1"/>
</dbReference>
<dbReference type="SUPFAM" id="SSF56784">
    <property type="entry name" value="HAD-like"/>
    <property type="match status" value="1"/>
</dbReference>
<reference evidence="1" key="1">
    <citation type="submission" date="2024-06" db="EMBL/GenBank/DDBJ databases">
        <title>Methylostella associata gen. nov., sp. nov., a novel Ancalomicrobiaceae-affiliated facultatively methylotrophic bacteria that feed on methanotrophs of the genus Methylococcus.</title>
        <authorList>
            <person name="Saltykova V."/>
            <person name="Danilova O.V."/>
            <person name="Oshkin I.Y."/>
            <person name="Belova S.E."/>
            <person name="Pimenov N.V."/>
            <person name="Dedysh S.N."/>
        </authorList>
    </citation>
    <scope>NUCLEOTIDE SEQUENCE</scope>
    <source>
        <strain evidence="1">S20</strain>
    </source>
</reference>
<dbReference type="EMBL" id="CP158568">
    <property type="protein sequence ID" value="XBY42784.1"/>
    <property type="molecule type" value="Genomic_DNA"/>
</dbReference>
<dbReference type="InterPro" id="IPR023214">
    <property type="entry name" value="HAD_sf"/>
</dbReference>
<proteinExistence type="predicted"/>
<dbReference type="Gene3D" id="1.10.150.240">
    <property type="entry name" value="Putative phosphatase, domain 2"/>
    <property type="match status" value="1"/>
</dbReference>
<dbReference type="InterPro" id="IPR036412">
    <property type="entry name" value="HAD-like_sf"/>
</dbReference>
<accession>A0AAU7X3R8</accession>
<gene>
    <name evidence="1" type="ORF">ABS361_11685</name>
</gene>
<evidence type="ECO:0000313" key="1">
    <source>
        <dbReference type="EMBL" id="XBY42784.1"/>
    </source>
</evidence>
<dbReference type="Pfam" id="PF00702">
    <property type="entry name" value="Hydrolase"/>
    <property type="match status" value="1"/>
</dbReference>
<dbReference type="NCBIfam" id="TIGR01509">
    <property type="entry name" value="HAD-SF-IA-v3"/>
    <property type="match status" value="1"/>
</dbReference>
<dbReference type="RefSeq" id="WP_407047886.1">
    <property type="nucleotide sequence ID" value="NZ_CP158568.1"/>
</dbReference>
<sequence length="222" mass="25400">MHAPATAPSTVTRPVAEVRPDIVVFDLGNVLIRWDPRFLYRKLFADEAEMERFLAEVCHHDWNWQQDRGRTWAEAIAEAIGRHPRYEAEIRAYRDRWDEMIPGLIDGTVALLEELDARGVPLYALTNWSAETFVLAREKFGFLGRFRDIVVSGDEKLAKPEPEIYQVLIDRIGAAPERLFFIDDRPDNIEAAHRLGIAGHLFVDPERLRADLVARGLLPGCD</sequence>
<dbReference type="InterPro" id="IPR006439">
    <property type="entry name" value="HAD-SF_hydro_IA"/>
</dbReference>
<dbReference type="SFLD" id="SFLDG01129">
    <property type="entry name" value="C1.5:_HAD__Beta-PGM__Phosphata"/>
    <property type="match status" value="1"/>
</dbReference>
<dbReference type="SFLD" id="SFLDS00003">
    <property type="entry name" value="Haloacid_Dehalogenase"/>
    <property type="match status" value="1"/>
</dbReference>
<organism evidence="1">
    <name type="scientific">Methyloraptor flagellatus</name>
    <dbReference type="NCBI Taxonomy" id="3162530"/>
    <lineage>
        <taxon>Bacteria</taxon>
        <taxon>Pseudomonadati</taxon>
        <taxon>Pseudomonadota</taxon>
        <taxon>Alphaproteobacteria</taxon>
        <taxon>Hyphomicrobiales</taxon>
        <taxon>Ancalomicrobiaceae</taxon>
        <taxon>Methyloraptor</taxon>
    </lineage>
</organism>
<name>A0AAU7X3R8_9HYPH</name>